<feature type="compositionally biased region" description="Polar residues" evidence="10">
    <location>
        <begin position="521"/>
        <end position="532"/>
    </location>
</feature>
<evidence type="ECO:0000256" key="8">
    <source>
        <dbReference type="ARBA" id="ARBA00022918"/>
    </source>
</evidence>
<dbReference type="InterPro" id="IPR001584">
    <property type="entry name" value="Integrase_cat-core"/>
</dbReference>
<dbReference type="PROSITE" id="PS50994">
    <property type="entry name" value="INTEGRASE"/>
    <property type="match status" value="1"/>
</dbReference>
<accession>A0A6V7LZN9</accession>
<dbReference type="SUPFAM" id="SSF53098">
    <property type="entry name" value="Ribonuclease H-like"/>
    <property type="match status" value="1"/>
</dbReference>
<dbReference type="Pfam" id="PF14893">
    <property type="entry name" value="PNMA"/>
    <property type="match status" value="1"/>
</dbReference>
<dbReference type="InterPro" id="IPR043128">
    <property type="entry name" value="Rev_trsase/Diguanyl_cyclase"/>
</dbReference>
<dbReference type="Pfam" id="PF17921">
    <property type="entry name" value="Integrase_H2C2"/>
    <property type="match status" value="1"/>
</dbReference>
<dbReference type="PROSITE" id="PS50878">
    <property type="entry name" value="RT_POL"/>
    <property type="match status" value="1"/>
</dbReference>
<dbReference type="Gene3D" id="3.10.10.10">
    <property type="entry name" value="HIV Type 1 Reverse Transcriptase, subunit A, domain 1"/>
    <property type="match status" value="1"/>
</dbReference>
<dbReference type="SUPFAM" id="SSF50630">
    <property type="entry name" value="Acid proteases"/>
    <property type="match status" value="1"/>
</dbReference>
<dbReference type="Gene3D" id="3.30.420.10">
    <property type="entry name" value="Ribonuclease H-like superfamily/Ribonuclease H"/>
    <property type="match status" value="1"/>
</dbReference>
<feature type="coiled-coil region" evidence="9">
    <location>
        <begin position="172"/>
        <end position="199"/>
    </location>
</feature>
<dbReference type="InterPro" id="IPR012337">
    <property type="entry name" value="RNaseH-like_sf"/>
</dbReference>
<organism evidence="13">
    <name type="scientific">Bracon brevicornis</name>
    <dbReference type="NCBI Taxonomy" id="1563983"/>
    <lineage>
        <taxon>Eukaryota</taxon>
        <taxon>Metazoa</taxon>
        <taxon>Ecdysozoa</taxon>
        <taxon>Arthropoda</taxon>
        <taxon>Hexapoda</taxon>
        <taxon>Insecta</taxon>
        <taxon>Pterygota</taxon>
        <taxon>Neoptera</taxon>
        <taxon>Endopterygota</taxon>
        <taxon>Hymenoptera</taxon>
        <taxon>Apocrita</taxon>
        <taxon>Ichneumonoidea</taxon>
        <taxon>Braconidae</taxon>
        <taxon>Braconinae</taxon>
        <taxon>Bracon</taxon>
    </lineage>
</organism>
<dbReference type="FunFam" id="3.30.420.10:FF:000032">
    <property type="entry name" value="Retrovirus-related Pol polyprotein from transposon 297-like Protein"/>
    <property type="match status" value="1"/>
</dbReference>
<dbReference type="GO" id="GO:0008233">
    <property type="term" value="F:peptidase activity"/>
    <property type="evidence" value="ECO:0007669"/>
    <property type="project" value="UniProtKB-KW"/>
</dbReference>
<dbReference type="InterPro" id="IPR021109">
    <property type="entry name" value="Peptidase_aspartic_dom_sf"/>
</dbReference>
<dbReference type="InterPro" id="IPR000477">
    <property type="entry name" value="RT_dom"/>
</dbReference>
<dbReference type="EC" id="2.7.7.49" evidence="1"/>
<protein>
    <recommendedName>
        <fullName evidence="1">RNA-directed DNA polymerase</fullName>
        <ecNumber evidence="1">2.7.7.49</ecNumber>
    </recommendedName>
</protein>
<dbReference type="InterPro" id="IPR048270">
    <property type="entry name" value="PNMA_C"/>
</dbReference>
<keyword evidence="7" id="KW-0378">Hydrolase</keyword>
<dbReference type="Pfam" id="PF22938">
    <property type="entry name" value="Integrase_p58_C"/>
    <property type="match status" value="1"/>
</dbReference>
<dbReference type="Pfam" id="PF00665">
    <property type="entry name" value="rve"/>
    <property type="match status" value="1"/>
</dbReference>
<feature type="domain" description="Integrase catalytic" evidence="12">
    <location>
        <begin position="1393"/>
        <end position="1552"/>
    </location>
</feature>
<dbReference type="Pfam" id="PF17917">
    <property type="entry name" value="RT_RNaseH"/>
    <property type="match status" value="1"/>
</dbReference>
<evidence type="ECO:0000256" key="9">
    <source>
        <dbReference type="SAM" id="Coils"/>
    </source>
</evidence>
<proteinExistence type="predicted"/>
<evidence type="ECO:0000259" key="12">
    <source>
        <dbReference type="PROSITE" id="PS50994"/>
    </source>
</evidence>
<dbReference type="InterPro" id="IPR041588">
    <property type="entry name" value="Integrase_H2C2"/>
</dbReference>
<dbReference type="Pfam" id="PF00078">
    <property type="entry name" value="RVT_1"/>
    <property type="match status" value="1"/>
</dbReference>
<dbReference type="FunFam" id="3.10.20.370:FF:000001">
    <property type="entry name" value="Retrovirus-related Pol polyprotein from transposon 17.6-like protein"/>
    <property type="match status" value="1"/>
</dbReference>
<dbReference type="InterPro" id="IPR054465">
    <property type="entry name" value="Integrase_p58-like_C"/>
</dbReference>
<evidence type="ECO:0000256" key="2">
    <source>
        <dbReference type="ARBA" id="ARBA00022670"/>
    </source>
</evidence>
<evidence type="ECO:0000256" key="1">
    <source>
        <dbReference type="ARBA" id="ARBA00012493"/>
    </source>
</evidence>
<dbReference type="PANTHER" id="PTHR37984">
    <property type="entry name" value="PROTEIN CBG26694"/>
    <property type="match status" value="1"/>
</dbReference>
<dbReference type="CDD" id="cd09274">
    <property type="entry name" value="RNase_HI_RT_Ty3"/>
    <property type="match status" value="1"/>
</dbReference>
<keyword evidence="2" id="KW-0645">Protease</keyword>
<dbReference type="FunFam" id="3.10.10.10:FF:000007">
    <property type="entry name" value="Retrovirus-related Pol polyprotein from transposon 17.6-like Protein"/>
    <property type="match status" value="1"/>
</dbReference>
<feature type="compositionally biased region" description="Basic and acidic residues" evidence="10">
    <location>
        <begin position="535"/>
        <end position="551"/>
    </location>
</feature>
<reference evidence="13" key="1">
    <citation type="submission" date="2020-07" db="EMBL/GenBank/DDBJ databases">
        <authorList>
            <person name="Ferguson B K."/>
        </authorList>
    </citation>
    <scope>NUCLEOTIDE SEQUENCE</scope>
    <source>
        <strain evidence="13">L06</strain>
    </source>
</reference>
<dbReference type="GO" id="GO:0006508">
    <property type="term" value="P:proteolysis"/>
    <property type="evidence" value="ECO:0007669"/>
    <property type="project" value="UniProtKB-KW"/>
</dbReference>
<dbReference type="EMBL" id="CADCXW020000347">
    <property type="protein sequence ID" value="CAD1581652.1"/>
    <property type="molecule type" value="Genomic_DNA"/>
</dbReference>
<evidence type="ECO:0000256" key="4">
    <source>
        <dbReference type="ARBA" id="ARBA00022695"/>
    </source>
</evidence>
<feature type="region of interest" description="Disordered" evidence="10">
    <location>
        <begin position="513"/>
        <end position="551"/>
    </location>
</feature>
<dbReference type="Gene3D" id="1.10.340.70">
    <property type="match status" value="1"/>
</dbReference>
<evidence type="ECO:0000256" key="10">
    <source>
        <dbReference type="SAM" id="MobiDB-lite"/>
    </source>
</evidence>
<evidence type="ECO:0000256" key="7">
    <source>
        <dbReference type="ARBA" id="ARBA00022801"/>
    </source>
</evidence>
<keyword evidence="3" id="KW-0808">Transferase</keyword>
<dbReference type="InterPro" id="IPR050951">
    <property type="entry name" value="Retrovirus_Pol_polyprotein"/>
</dbReference>
<dbReference type="Gene3D" id="4.10.60.10">
    <property type="entry name" value="Zinc finger, CCHC-type"/>
    <property type="match status" value="1"/>
</dbReference>
<keyword evidence="5" id="KW-0540">Nuclease</keyword>
<dbReference type="FunFam" id="1.10.340.70:FF:000001">
    <property type="entry name" value="Retrovirus-related Pol polyprotein from transposon gypsy-like Protein"/>
    <property type="match status" value="1"/>
</dbReference>
<evidence type="ECO:0000313" key="13">
    <source>
        <dbReference type="EMBL" id="CAD1581652.1"/>
    </source>
</evidence>
<dbReference type="PANTHER" id="PTHR37984:SF5">
    <property type="entry name" value="PROTEIN NYNRIN-LIKE"/>
    <property type="match status" value="1"/>
</dbReference>
<keyword evidence="9" id="KW-0175">Coiled coil</keyword>
<dbReference type="SUPFAM" id="SSF56672">
    <property type="entry name" value="DNA/RNA polymerases"/>
    <property type="match status" value="1"/>
</dbReference>
<feature type="region of interest" description="Disordered" evidence="10">
    <location>
        <begin position="87"/>
        <end position="119"/>
    </location>
</feature>
<dbReference type="GO" id="GO:0003964">
    <property type="term" value="F:RNA-directed DNA polymerase activity"/>
    <property type="evidence" value="ECO:0007669"/>
    <property type="project" value="UniProtKB-KW"/>
</dbReference>
<keyword evidence="6" id="KW-0255">Endonuclease</keyword>
<dbReference type="Gene3D" id="3.30.70.270">
    <property type="match status" value="2"/>
</dbReference>
<evidence type="ECO:0000256" key="3">
    <source>
        <dbReference type="ARBA" id="ARBA00022679"/>
    </source>
</evidence>
<dbReference type="GO" id="GO:0003676">
    <property type="term" value="F:nucleic acid binding"/>
    <property type="evidence" value="ECO:0007669"/>
    <property type="project" value="InterPro"/>
</dbReference>
<evidence type="ECO:0000259" key="11">
    <source>
        <dbReference type="PROSITE" id="PS50878"/>
    </source>
</evidence>
<dbReference type="InterPro" id="IPR041373">
    <property type="entry name" value="RT_RNaseH"/>
</dbReference>
<name>A0A6V7LZN9_9HYME</name>
<dbReference type="InterPro" id="IPR036397">
    <property type="entry name" value="RNaseH_sf"/>
</dbReference>
<evidence type="ECO:0000256" key="6">
    <source>
        <dbReference type="ARBA" id="ARBA00022759"/>
    </source>
</evidence>
<dbReference type="GO" id="GO:0004519">
    <property type="term" value="F:endonuclease activity"/>
    <property type="evidence" value="ECO:0007669"/>
    <property type="project" value="UniProtKB-KW"/>
</dbReference>
<dbReference type="GO" id="GO:0042575">
    <property type="term" value="C:DNA polymerase complex"/>
    <property type="evidence" value="ECO:0007669"/>
    <property type="project" value="UniProtKB-ARBA"/>
</dbReference>
<keyword evidence="4" id="KW-0548">Nucleotidyltransferase</keyword>
<keyword evidence="8" id="KW-0695">RNA-directed DNA polymerase</keyword>
<sequence>MSRRPFAGDIFSEADKALQNIRRSTRRALNFGNSVEEQDTVSELNSEQRFQRGVGVPRQYDLTFGSMALPSDSMVDEHIARMRADLGTLQDSTRRGEDSHQGNLDDDLPGTPISVPPGSVIGGFFTPNDERRVRFENDALREKVRQLCGQGEERAKLAADLLERMDWIDNRLYREMEERNRYKAELEEALRALNDRGRENWMFSNGDAGPATGRNRSGDDDYLSLKSALSLVRDFQGNNAEDLASFLSSCETAKKQVHPSKSGRLLEMILGCKLVGKALLQLKHKTVSTFDELKKELEALFGKSESLIGLQIEFNKLQQKPEEDVTKFVARAERVSMELVEVILSTNNDLGDEGKEGVRRGILTLAKANFEQGLRGQLQILVRSHNYKTLHKSCIGAIELDKTISTHVGGNHNNMGARIKPGTYGNSAKNFQNNNRQSSGRMSSGGISCFVCGQNHLAKFCTAAKGGQRKSILPAPDRQSVNAFSQVCKFCNNVGHDAMSCYRLKRKIGIPDSAKLRADGTHNSSNKPSTARGNNNEKKKEGDNGSKDDKLPIGAFQIFTVNENAGDIESELATRVDTTDDVPTFEVTRKMIKARDPKKQKSHVMIEADELKQATMFLWDSGASTSVIKTGLLRKGTEIREGNKLLRGIADTDVVTSGTVVLYLKIGDQELGHVFHVVPDSFPCIGGILGEDFIEAEDLIMSVDPGRCVIINGVEFKFLRGRKPIKIEARTEKLTWIELEDLGSDIGVISKREVQDGVFLGQCLTKGKDGRAIVCVINTTERDVYLDIPRVELETLPSCDTLDVMQLGGISQRNRIKLLHENLRLDDLNEEERSSILEILEEYNSTVQLPGDSPGITNHLEHAIPTLPGKPAVNVRPHRMPHAQKEEVERQVQEMLKNGIIRPSHSQWNAPLLVVPKKLDASGKIKFRVVVDFRKLNDITIGDSFPLPNITDILDQLGQAKYFSTLDLAAGFHQIPVKEEDKCKTAFSTPLGHYEYNRLPFGVTGGPATFQRLMNSVLTGIQGLRCFVYLDDIVVFGKNLEEHNGRLKEVLQRLKEANLRLQPDKCNFLKKEVVYLGHVISEKGVKADPTKTDAVRNFPIPKDTKLLMSFSGLASYYRKFIKDFAKIAKPLTELLKKGVPWSWEEKHQHAFDVLKEKLVTAPILQFPNFAEPFLLTTDASGKAIGAVLSQGEIGKDLPIAYASRTLNQAELNYSTIEKELLAIVWGVKHFRPYLYGRKFVVVTDHRPLRWIFNVKDPGSRLMHWRLKLEEYEFEVVHKAGKLNTNADALSRMYVITRAQRKMGAGTEDVAVQESTEDDRVVPTDEEVSVILRENHGTPFSGHPGSQRLYQKLRLKYYWKGMKRDVEDFVAACKECQLNKLGKTTKVPMVVYDAPESPFEQCAMDIVGPLTESESGNKYILTFQDALTKFSKAIAIPNQEAATVARAFVERIVCEHGAPDQLLTDQGRNFISDMFKQVCKVLRVKKIQTTSYHPQTNGALERSHRTLAEYLRNFVDEGHTDWDTWLPYALFAHNTTPHTATRKTPFELLYGRQASIPTSLKQPPRLTYSYDDYAQELRERLRASWQIAGDNIEDAKEKSKLQYDKNAKDIVFHIGDQVLMKNNMVRPGRTKKLTQPWIGPYVIVEKNSDVNYTVKSGNKKKTQRVHVNQLRPFVEL</sequence>
<feature type="domain" description="Reverse transcriptase" evidence="11">
    <location>
        <begin position="896"/>
        <end position="1080"/>
    </location>
</feature>
<dbReference type="FunFam" id="3.30.70.270:FF:000020">
    <property type="entry name" value="Transposon Tf2-6 polyprotein-like Protein"/>
    <property type="match status" value="1"/>
</dbReference>
<evidence type="ECO:0000256" key="5">
    <source>
        <dbReference type="ARBA" id="ARBA00022722"/>
    </source>
</evidence>
<dbReference type="CDD" id="cd01647">
    <property type="entry name" value="RT_LTR"/>
    <property type="match status" value="1"/>
</dbReference>
<gene>
    <name evidence="13" type="ORF">BBRV_LOCUS119886</name>
</gene>
<dbReference type="Gene3D" id="2.40.70.10">
    <property type="entry name" value="Acid Proteases"/>
    <property type="match status" value="1"/>
</dbReference>
<dbReference type="GO" id="GO:0015074">
    <property type="term" value="P:DNA integration"/>
    <property type="evidence" value="ECO:0007669"/>
    <property type="project" value="InterPro"/>
</dbReference>
<dbReference type="InterPro" id="IPR043502">
    <property type="entry name" value="DNA/RNA_pol_sf"/>
</dbReference>